<evidence type="ECO:0000256" key="1">
    <source>
        <dbReference type="SAM" id="Phobius"/>
    </source>
</evidence>
<evidence type="ECO:0000313" key="2">
    <source>
        <dbReference type="EMBL" id="KEQ57126.1"/>
    </source>
</evidence>
<feature type="transmembrane region" description="Helical" evidence="1">
    <location>
        <begin position="7"/>
        <end position="26"/>
    </location>
</feature>
<proteinExistence type="predicted"/>
<name>A0A081RPK3_9ARCH</name>
<dbReference type="EMBL" id="JOKN01000004">
    <property type="protein sequence ID" value="KEQ57126.1"/>
    <property type="molecule type" value="Genomic_DNA"/>
</dbReference>
<comment type="caution">
    <text evidence="2">The sequence shown here is derived from an EMBL/GenBank/DDBJ whole genome shotgun (WGS) entry which is preliminary data.</text>
</comment>
<keyword evidence="1" id="KW-0812">Transmembrane</keyword>
<feature type="transmembrane region" description="Helical" evidence="1">
    <location>
        <begin position="62"/>
        <end position="83"/>
    </location>
</feature>
<accession>A0A081RPK3</accession>
<evidence type="ECO:0000313" key="3">
    <source>
        <dbReference type="Proteomes" id="UP000028059"/>
    </source>
</evidence>
<gene>
    <name evidence="2" type="ORF">AAA799N04_00406</name>
</gene>
<organism evidence="2 3">
    <name type="scientific">Marine Group I thaumarchaeote SCGC AAA799-N04</name>
    <dbReference type="NCBI Taxonomy" id="1502293"/>
    <lineage>
        <taxon>Archaea</taxon>
        <taxon>Nitrososphaerota</taxon>
        <taxon>Marine Group I</taxon>
    </lineage>
</organism>
<reference evidence="2 3" key="1">
    <citation type="submission" date="2014-06" db="EMBL/GenBank/DDBJ databases">
        <authorList>
            <person name="Ngugi D.K."/>
            <person name="Blom J."/>
            <person name="Alam I."/>
            <person name="Rashid M."/>
            <person name="Ba Alawi W."/>
            <person name="Zhang G."/>
            <person name="Hikmawan T."/>
            <person name="Guan Y."/>
            <person name="Antunes A."/>
            <person name="Siam R."/>
            <person name="ElDorry H."/>
            <person name="Bajic V."/>
            <person name="Stingl U."/>
        </authorList>
    </citation>
    <scope>NUCLEOTIDE SEQUENCE [LARGE SCALE GENOMIC DNA]</scope>
    <source>
        <strain evidence="2">SCGC AAA799-N04</strain>
    </source>
</reference>
<sequence>MDFGSILGIVVMVVGVIIGLIIYNAFSDALDCSTLTGYDATTPANSTAQAKACLETKSNANVVFGIIPVFIILGLIPLIRGALTRGL</sequence>
<protein>
    <submittedName>
        <fullName evidence="2">Uncharacterized protein</fullName>
    </submittedName>
</protein>
<dbReference type="AlphaFoldDB" id="A0A081RPK3"/>
<keyword evidence="1" id="KW-0472">Membrane</keyword>
<keyword evidence="3" id="KW-1185">Reference proteome</keyword>
<keyword evidence="1" id="KW-1133">Transmembrane helix</keyword>
<dbReference type="Proteomes" id="UP000028059">
    <property type="component" value="Unassembled WGS sequence"/>
</dbReference>